<dbReference type="AlphaFoldDB" id="A0A2I0V704"/>
<protein>
    <submittedName>
        <fullName evidence="2">Uncharacterized protein</fullName>
    </submittedName>
</protein>
<dbReference type="EMBL" id="KZ505557">
    <property type="protein sequence ID" value="PKU59192.1"/>
    <property type="molecule type" value="Genomic_DNA"/>
</dbReference>
<feature type="region of interest" description="Disordered" evidence="1">
    <location>
        <begin position="25"/>
        <end position="49"/>
    </location>
</feature>
<evidence type="ECO:0000256" key="1">
    <source>
        <dbReference type="SAM" id="MobiDB-lite"/>
    </source>
</evidence>
<sequence>MRIDGNRVGYSEVAIISVGMTFHRQDRSKELKVPVGAKDGDGGTSDVVV</sequence>
<reference evidence="2 3" key="2">
    <citation type="journal article" date="2017" name="Nature">
        <title>The Apostasia genome and the evolution of orchids.</title>
        <authorList>
            <person name="Zhang G.Q."/>
            <person name="Liu K.W."/>
            <person name="Li Z."/>
            <person name="Lohaus R."/>
            <person name="Hsiao Y.Y."/>
            <person name="Niu S.C."/>
            <person name="Wang J.Y."/>
            <person name="Lin Y.C."/>
            <person name="Xu Q."/>
            <person name="Chen L.J."/>
            <person name="Yoshida K."/>
            <person name="Fujiwara S."/>
            <person name="Wang Z.W."/>
            <person name="Zhang Y.Q."/>
            <person name="Mitsuda N."/>
            <person name="Wang M."/>
            <person name="Liu G.H."/>
            <person name="Pecoraro L."/>
            <person name="Huang H.X."/>
            <person name="Xiao X.J."/>
            <person name="Lin M."/>
            <person name="Wu X.Y."/>
            <person name="Wu W.L."/>
            <person name="Chen Y.Y."/>
            <person name="Chang S.B."/>
            <person name="Sakamoto S."/>
            <person name="Ohme-Takagi M."/>
            <person name="Yagi M."/>
            <person name="Zeng S.J."/>
            <person name="Shen C.Y."/>
            <person name="Yeh C.M."/>
            <person name="Luo Y.B."/>
            <person name="Tsai W.C."/>
            <person name="Van de Peer Y."/>
            <person name="Liu Z.J."/>
        </authorList>
    </citation>
    <scope>NUCLEOTIDE SEQUENCE [LARGE SCALE GENOMIC DNA]</scope>
    <source>
        <tissue evidence="2">The whole plant</tissue>
    </source>
</reference>
<evidence type="ECO:0000313" key="3">
    <source>
        <dbReference type="Proteomes" id="UP000233837"/>
    </source>
</evidence>
<proteinExistence type="predicted"/>
<accession>A0A2I0V704</accession>
<keyword evidence="3" id="KW-1185">Reference proteome</keyword>
<reference evidence="2 3" key="1">
    <citation type="journal article" date="2016" name="Sci. Rep.">
        <title>The Dendrobium catenatum Lindl. genome sequence provides insights into polysaccharide synthase, floral development and adaptive evolution.</title>
        <authorList>
            <person name="Zhang G.Q."/>
            <person name="Xu Q."/>
            <person name="Bian C."/>
            <person name="Tsai W.C."/>
            <person name="Yeh C.M."/>
            <person name="Liu K.W."/>
            <person name="Yoshida K."/>
            <person name="Zhang L.S."/>
            <person name="Chang S.B."/>
            <person name="Chen F."/>
            <person name="Shi Y."/>
            <person name="Su Y.Y."/>
            <person name="Zhang Y.Q."/>
            <person name="Chen L.J."/>
            <person name="Yin Y."/>
            <person name="Lin M."/>
            <person name="Huang H."/>
            <person name="Deng H."/>
            <person name="Wang Z.W."/>
            <person name="Zhu S.L."/>
            <person name="Zhao X."/>
            <person name="Deng C."/>
            <person name="Niu S.C."/>
            <person name="Huang J."/>
            <person name="Wang M."/>
            <person name="Liu G.H."/>
            <person name="Yang H.J."/>
            <person name="Xiao X.J."/>
            <person name="Hsiao Y.Y."/>
            <person name="Wu W.L."/>
            <person name="Chen Y.Y."/>
            <person name="Mitsuda N."/>
            <person name="Ohme-Takagi M."/>
            <person name="Luo Y.B."/>
            <person name="Van de Peer Y."/>
            <person name="Liu Z.J."/>
        </authorList>
    </citation>
    <scope>NUCLEOTIDE SEQUENCE [LARGE SCALE GENOMIC DNA]</scope>
    <source>
        <tissue evidence="2">The whole plant</tissue>
    </source>
</reference>
<organism evidence="2 3">
    <name type="scientific">Dendrobium catenatum</name>
    <dbReference type="NCBI Taxonomy" id="906689"/>
    <lineage>
        <taxon>Eukaryota</taxon>
        <taxon>Viridiplantae</taxon>
        <taxon>Streptophyta</taxon>
        <taxon>Embryophyta</taxon>
        <taxon>Tracheophyta</taxon>
        <taxon>Spermatophyta</taxon>
        <taxon>Magnoliopsida</taxon>
        <taxon>Liliopsida</taxon>
        <taxon>Asparagales</taxon>
        <taxon>Orchidaceae</taxon>
        <taxon>Epidendroideae</taxon>
        <taxon>Malaxideae</taxon>
        <taxon>Dendrobiinae</taxon>
        <taxon>Dendrobium</taxon>
    </lineage>
</organism>
<name>A0A2I0V704_9ASPA</name>
<evidence type="ECO:0000313" key="2">
    <source>
        <dbReference type="EMBL" id="PKU59192.1"/>
    </source>
</evidence>
<gene>
    <name evidence="2" type="ORF">MA16_Dca029220</name>
</gene>
<dbReference type="Proteomes" id="UP000233837">
    <property type="component" value="Unassembled WGS sequence"/>
</dbReference>